<evidence type="ECO:0000313" key="3">
    <source>
        <dbReference type="Proteomes" id="UP000474175"/>
    </source>
</evidence>
<reference evidence="2 3" key="1">
    <citation type="submission" date="2020-02" db="EMBL/GenBank/DDBJ databases">
        <title>Draft genome sequence of two Spirosoma agri KCTC 52727 and Spirosoma terrae KCTC 52035.</title>
        <authorList>
            <person name="Rojas J."/>
            <person name="Ambika Manirajan B."/>
            <person name="Suarez C."/>
            <person name="Ratering S."/>
            <person name="Schnell S."/>
        </authorList>
    </citation>
    <scope>NUCLEOTIDE SEQUENCE [LARGE SCALE GENOMIC DNA]</scope>
    <source>
        <strain evidence="2 3">KCTC 52035</strain>
    </source>
</reference>
<dbReference type="RefSeq" id="WP_163954419.1">
    <property type="nucleotide sequence ID" value="NZ_JAAFZH010000016.1"/>
</dbReference>
<dbReference type="Proteomes" id="UP000474175">
    <property type="component" value="Unassembled WGS sequence"/>
</dbReference>
<keyword evidence="3" id="KW-1185">Reference proteome</keyword>
<dbReference type="Pfam" id="PF13618">
    <property type="entry name" value="Gluconate_2-dh3"/>
    <property type="match status" value="1"/>
</dbReference>
<dbReference type="EMBL" id="JAAFZH010000016">
    <property type="protein sequence ID" value="NDU98287.1"/>
    <property type="molecule type" value="Genomic_DNA"/>
</dbReference>
<proteinExistence type="predicted"/>
<evidence type="ECO:0000256" key="1">
    <source>
        <dbReference type="SAM" id="SignalP"/>
    </source>
</evidence>
<keyword evidence="1" id="KW-0732">Signal</keyword>
<evidence type="ECO:0000313" key="2">
    <source>
        <dbReference type="EMBL" id="NDU98287.1"/>
    </source>
</evidence>
<dbReference type="InterPro" id="IPR027056">
    <property type="entry name" value="Gluconate_2DH_su3"/>
</dbReference>
<sequence length="211" mass="23336">MKRRDSLKAFSLAGFGLAVSPVEAAVPAPPTTPIKVPGGRQKFEAERDAKLQAEKFFTPHELQTVTVLSDIIIPADERSGSASQAGVPAFIEFMMKDQPGNQTPMRGGIRWLDNTCVKRYGKPFVQCTKAQQIDMVEQIAYPKQAKPDMSQGASFFSMMRNMTATGFYTSQMGIKDLGYVGNVPNQWDGVPADVLKQYDLAYEEREMTQGK</sequence>
<dbReference type="AlphaFoldDB" id="A0A6L9LF32"/>
<feature type="chain" id="PRO_5026899573" evidence="1">
    <location>
        <begin position="25"/>
        <end position="211"/>
    </location>
</feature>
<organism evidence="2 3">
    <name type="scientific">Spirosoma terrae</name>
    <dbReference type="NCBI Taxonomy" id="1968276"/>
    <lineage>
        <taxon>Bacteria</taxon>
        <taxon>Pseudomonadati</taxon>
        <taxon>Bacteroidota</taxon>
        <taxon>Cytophagia</taxon>
        <taxon>Cytophagales</taxon>
        <taxon>Cytophagaceae</taxon>
        <taxon>Spirosoma</taxon>
    </lineage>
</organism>
<name>A0A6L9LF32_9BACT</name>
<gene>
    <name evidence="2" type="ORF">GK108_25605</name>
</gene>
<feature type="signal peptide" evidence="1">
    <location>
        <begin position="1"/>
        <end position="24"/>
    </location>
</feature>
<protein>
    <submittedName>
        <fullName evidence="2">Gluconate 2-dehydrogenase subunit 3 family protein</fullName>
    </submittedName>
</protein>
<accession>A0A6L9LF32</accession>
<comment type="caution">
    <text evidence="2">The sequence shown here is derived from an EMBL/GenBank/DDBJ whole genome shotgun (WGS) entry which is preliminary data.</text>
</comment>